<gene>
    <name evidence="2" type="ORF">PIB30_005882</name>
</gene>
<evidence type="ECO:0000313" key="3">
    <source>
        <dbReference type="Proteomes" id="UP001341840"/>
    </source>
</evidence>
<sequence length="125" mass="14860">MTKNNVPYVLIILIIMITGTFICYAIAEFNGTVIHDHEEPWNPIANDAYDLQMCLDKCEKAYDTSLSKRSVYRWRRCRTLCRKLNKCIKWCNEESVDEEASKICIEENCKKQILSKKSIRYRWKK</sequence>
<dbReference type="Proteomes" id="UP001341840">
    <property type="component" value="Unassembled WGS sequence"/>
</dbReference>
<proteinExistence type="predicted"/>
<organism evidence="2 3">
    <name type="scientific">Stylosanthes scabra</name>
    <dbReference type="NCBI Taxonomy" id="79078"/>
    <lineage>
        <taxon>Eukaryota</taxon>
        <taxon>Viridiplantae</taxon>
        <taxon>Streptophyta</taxon>
        <taxon>Embryophyta</taxon>
        <taxon>Tracheophyta</taxon>
        <taxon>Spermatophyta</taxon>
        <taxon>Magnoliopsida</taxon>
        <taxon>eudicotyledons</taxon>
        <taxon>Gunneridae</taxon>
        <taxon>Pentapetalae</taxon>
        <taxon>rosids</taxon>
        <taxon>fabids</taxon>
        <taxon>Fabales</taxon>
        <taxon>Fabaceae</taxon>
        <taxon>Papilionoideae</taxon>
        <taxon>50 kb inversion clade</taxon>
        <taxon>dalbergioids sensu lato</taxon>
        <taxon>Dalbergieae</taxon>
        <taxon>Pterocarpus clade</taxon>
        <taxon>Stylosanthes</taxon>
    </lineage>
</organism>
<dbReference type="EMBL" id="JASCZI010000012">
    <property type="protein sequence ID" value="MED6106598.1"/>
    <property type="molecule type" value="Genomic_DNA"/>
</dbReference>
<evidence type="ECO:0000256" key="1">
    <source>
        <dbReference type="SAM" id="Phobius"/>
    </source>
</evidence>
<accession>A0ABU6Q436</accession>
<keyword evidence="1" id="KW-1133">Transmembrane helix</keyword>
<reference evidence="2 3" key="1">
    <citation type="journal article" date="2023" name="Plants (Basel)">
        <title>Bridging the Gap: Combining Genomics and Transcriptomics Approaches to Understand Stylosanthes scabra, an Orphan Legume from the Brazilian Caatinga.</title>
        <authorList>
            <person name="Ferreira-Neto J.R.C."/>
            <person name="da Silva M.D."/>
            <person name="Binneck E."/>
            <person name="de Melo N.F."/>
            <person name="da Silva R.H."/>
            <person name="de Melo A.L.T.M."/>
            <person name="Pandolfi V."/>
            <person name="Bustamante F.O."/>
            <person name="Brasileiro-Vidal A.C."/>
            <person name="Benko-Iseppon A.M."/>
        </authorList>
    </citation>
    <scope>NUCLEOTIDE SEQUENCE [LARGE SCALE GENOMIC DNA]</scope>
    <source>
        <tissue evidence="2">Leaves</tissue>
    </source>
</reference>
<protein>
    <recommendedName>
        <fullName evidence="4">Transmembrane protein</fullName>
    </recommendedName>
</protein>
<evidence type="ECO:0000313" key="2">
    <source>
        <dbReference type="EMBL" id="MED6106598.1"/>
    </source>
</evidence>
<name>A0ABU6Q436_9FABA</name>
<keyword evidence="1" id="KW-0812">Transmembrane</keyword>
<keyword evidence="3" id="KW-1185">Reference proteome</keyword>
<evidence type="ECO:0008006" key="4">
    <source>
        <dbReference type="Google" id="ProtNLM"/>
    </source>
</evidence>
<keyword evidence="1" id="KW-0472">Membrane</keyword>
<comment type="caution">
    <text evidence="2">The sequence shown here is derived from an EMBL/GenBank/DDBJ whole genome shotgun (WGS) entry which is preliminary data.</text>
</comment>
<feature type="transmembrane region" description="Helical" evidence="1">
    <location>
        <begin position="6"/>
        <end position="27"/>
    </location>
</feature>